<organism evidence="4 5">
    <name type="scientific">Luminiphilus syltensis NOR5-1B</name>
    <dbReference type="NCBI Taxonomy" id="565045"/>
    <lineage>
        <taxon>Bacteria</taxon>
        <taxon>Pseudomonadati</taxon>
        <taxon>Pseudomonadota</taxon>
        <taxon>Gammaproteobacteria</taxon>
        <taxon>Cellvibrionales</taxon>
        <taxon>Halieaceae</taxon>
        <taxon>Luminiphilus</taxon>
    </lineage>
</organism>
<evidence type="ECO:0000313" key="5">
    <source>
        <dbReference type="Proteomes" id="UP000004699"/>
    </source>
</evidence>
<dbReference type="InterPro" id="IPR050465">
    <property type="entry name" value="UPF0194_transport"/>
</dbReference>
<dbReference type="Gene3D" id="1.10.287.470">
    <property type="entry name" value="Helix hairpin bin"/>
    <property type="match status" value="1"/>
</dbReference>
<feature type="coiled-coil region" evidence="3">
    <location>
        <begin position="87"/>
        <end position="121"/>
    </location>
</feature>
<dbReference type="GO" id="GO:0030313">
    <property type="term" value="C:cell envelope"/>
    <property type="evidence" value="ECO:0007669"/>
    <property type="project" value="UniProtKB-SubCell"/>
</dbReference>
<proteinExistence type="predicted"/>
<dbReference type="EMBL" id="DS999411">
    <property type="protein sequence ID" value="EED34715.1"/>
    <property type="molecule type" value="Genomic_DNA"/>
</dbReference>
<dbReference type="Gene3D" id="2.40.50.100">
    <property type="match status" value="1"/>
</dbReference>
<dbReference type="HOGENOM" id="CLU_1967866_0_0_6"/>
<name>B8KW82_9GAMM</name>
<comment type="subcellular location">
    <subcellularLocation>
        <location evidence="1">Cell envelope</location>
    </subcellularLocation>
</comment>
<dbReference type="Proteomes" id="UP000004699">
    <property type="component" value="Unassembled WGS sequence"/>
</dbReference>
<evidence type="ECO:0000256" key="3">
    <source>
        <dbReference type="SAM" id="Coils"/>
    </source>
</evidence>
<dbReference type="SUPFAM" id="SSF111369">
    <property type="entry name" value="HlyD-like secretion proteins"/>
    <property type="match status" value="1"/>
</dbReference>
<sequence length="127" mass="13538">MKVQSISLSTVEVTVTAHGNVTAKHRVELSARVTGTILWRSPAFETGAMVSAGAPLLKLDPTDYQLALAEGRQALASAKLSLADARALRQTARIEEASAAVDAAEARIDRAERDLANTEIKRRSTPS</sequence>
<protein>
    <submittedName>
        <fullName evidence="4">Secretion protein HlyD</fullName>
    </submittedName>
</protein>
<dbReference type="AlphaFoldDB" id="B8KW82"/>
<gene>
    <name evidence="4" type="ORF">NOR51B_654</name>
</gene>
<keyword evidence="2 3" id="KW-0175">Coiled coil</keyword>
<dbReference type="eggNOG" id="COG0845">
    <property type="taxonomic scope" value="Bacteria"/>
</dbReference>
<evidence type="ECO:0000256" key="2">
    <source>
        <dbReference type="ARBA" id="ARBA00023054"/>
    </source>
</evidence>
<evidence type="ECO:0000256" key="1">
    <source>
        <dbReference type="ARBA" id="ARBA00004196"/>
    </source>
</evidence>
<reference evidence="5" key="1">
    <citation type="journal article" date="2013" name="BMC Microbiol.">
        <title>Taxonomy and evolution of bacteriochlorophyll a-containing members of the OM60/NOR5 clade of marine gammaproteobacteria: description of Luminiphilus syltensis gen. nov., sp. nov., reclassification of Haliea rubra as Pseudohaliea rubra gen. nov., comb. nov., and emendation of Chromatocurvus halotolerans.</title>
        <authorList>
            <person name="Spring S."/>
            <person name="Riedel T."/>
            <person name="Sproer C."/>
            <person name="Yan S."/>
            <person name="Harder J."/>
            <person name="Fuchs B.M."/>
        </authorList>
    </citation>
    <scope>NUCLEOTIDE SEQUENCE [LARGE SCALE GENOMIC DNA]</scope>
    <source>
        <strain evidence="5">NOR51-B</strain>
    </source>
</reference>
<accession>B8KW82</accession>
<dbReference type="PANTHER" id="PTHR32347">
    <property type="entry name" value="EFFLUX SYSTEM COMPONENT YKNX-RELATED"/>
    <property type="match status" value="1"/>
</dbReference>
<dbReference type="STRING" id="565045.NOR51B_654"/>
<keyword evidence="5" id="KW-1185">Reference proteome</keyword>
<evidence type="ECO:0000313" key="4">
    <source>
        <dbReference type="EMBL" id="EED34715.1"/>
    </source>
</evidence>